<evidence type="ECO:0000313" key="1">
    <source>
        <dbReference type="EMBL" id="MCI95362.1"/>
    </source>
</evidence>
<accession>A0A392W6L6</accession>
<name>A0A392W6L6_9FABA</name>
<dbReference type="AlphaFoldDB" id="A0A392W6L6"/>
<comment type="caution">
    <text evidence="1">The sequence shown here is derived from an EMBL/GenBank/DDBJ whole genome shotgun (WGS) entry which is preliminary data.</text>
</comment>
<reference evidence="1 2" key="1">
    <citation type="journal article" date="2018" name="Front. Plant Sci.">
        <title>Red Clover (Trifolium pratense) and Zigzag Clover (T. medium) - A Picture of Genomic Similarities and Differences.</title>
        <authorList>
            <person name="Dluhosova J."/>
            <person name="Istvanek J."/>
            <person name="Nedelnik J."/>
            <person name="Repkova J."/>
        </authorList>
    </citation>
    <scope>NUCLEOTIDE SEQUENCE [LARGE SCALE GENOMIC DNA]</scope>
    <source>
        <strain evidence="2">cv. 10/8</strain>
        <tissue evidence="1">Leaf</tissue>
    </source>
</reference>
<organism evidence="1 2">
    <name type="scientific">Trifolium medium</name>
    <dbReference type="NCBI Taxonomy" id="97028"/>
    <lineage>
        <taxon>Eukaryota</taxon>
        <taxon>Viridiplantae</taxon>
        <taxon>Streptophyta</taxon>
        <taxon>Embryophyta</taxon>
        <taxon>Tracheophyta</taxon>
        <taxon>Spermatophyta</taxon>
        <taxon>Magnoliopsida</taxon>
        <taxon>eudicotyledons</taxon>
        <taxon>Gunneridae</taxon>
        <taxon>Pentapetalae</taxon>
        <taxon>rosids</taxon>
        <taxon>fabids</taxon>
        <taxon>Fabales</taxon>
        <taxon>Fabaceae</taxon>
        <taxon>Papilionoideae</taxon>
        <taxon>50 kb inversion clade</taxon>
        <taxon>NPAAA clade</taxon>
        <taxon>Hologalegina</taxon>
        <taxon>IRL clade</taxon>
        <taxon>Trifolieae</taxon>
        <taxon>Trifolium</taxon>
    </lineage>
</organism>
<keyword evidence="2" id="KW-1185">Reference proteome</keyword>
<dbReference type="EMBL" id="LXQA011384654">
    <property type="protein sequence ID" value="MCI95362.1"/>
    <property type="molecule type" value="Genomic_DNA"/>
</dbReference>
<proteinExistence type="predicted"/>
<evidence type="ECO:0000313" key="2">
    <source>
        <dbReference type="Proteomes" id="UP000265520"/>
    </source>
</evidence>
<feature type="non-terminal residue" evidence="1">
    <location>
        <position position="45"/>
    </location>
</feature>
<dbReference type="Proteomes" id="UP000265520">
    <property type="component" value="Unassembled WGS sequence"/>
</dbReference>
<protein>
    <submittedName>
        <fullName evidence="1">Pentatricopeptide repeat-containing protein</fullName>
    </submittedName>
</protein>
<sequence>MQKGDMKPDSVALVSVLPAVADLKNLRIGRSIHGYALRLGFESKV</sequence>